<feature type="compositionally biased region" description="Basic and acidic residues" evidence="1">
    <location>
        <begin position="85"/>
        <end position="106"/>
    </location>
</feature>
<accession>A0A9N9FDB7</accession>
<proteinExistence type="predicted"/>
<evidence type="ECO:0000313" key="2">
    <source>
        <dbReference type="EMBL" id="CAG8527787.1"/>
    </source>
</evidence>
<feature type="region of interest" description="Disordered" evidence="1">
    <location>
        <begin position="34"/>
        <end position="56"/>
    </location>
</feature>
<name>A0A9N9FDB7_9GLOM</name>
<feature type="region of interest" description="Disordered" evidence="1">
    <location>
        <begin position="76"/>
        <end position="106"/>
    </location>
</feature>
<comment type="caution">
    <text evidence="2">The sequence shown here is derived from an EMBL/GenBank/DDBJ whole genome shotgun (WGS) entry which is preliminary data.</text>
</comment>
<gene>
    <name evidence="2" type="ORF">CPELLU_LOCUS3699</name>
</gene>
<protein>
    <submittedName>
        <fullName evidence="2">9472_t:CDS:1</fullName>
    </submittedName>
</protein>
<evidence type="ECO:0000256" key="1">
    <source>
        <dbReference type="SAM" id="MobiDB-lite"/>
    </source>
</evidence>
<dbReference type="EMBL" id="CAJVQA010001832">
    <property type="protein sequence ID" value="CAG8527787.1"/>
    <property type="molecule type" value="Genomic_DNA"/>
</dbReference>
<evidence type="ECO:0000313" key="3">
    <source>
        <dbReference type="Proteomes" id="UP000789759"/>
    </source>
</evidence>
<sequence length="106" mass="11246">MSIETRNENLVNHPEHVAPDKVAHVTQQSSTALDGVGANEIGANPIDESAEKPSTIKESVSETISKTIDAVKETFGNIVGTNKPTDADKKSDDSKTNGESKDVIKS</sequence>
<reference evidence="2" key="1">
    <citation type="submission" date="2021-06" db="EMBL/GenBank/DDBJ databases">
        <authorList>
            <person name="Kallberg Y."/>
            <person name="Tangrot J."/>
            <person name="Rosling A."/>
        </authorList>
    </citation>
    <scope>NUCLEOTIDE SEQUENCE</scope>
    <source>
        <strain evidence="2">FL966</strain>
    </source>
</reference>
<dbReference type="AlphaFoldDB" id="A0A9N9FDB7"/>
<organism evidence="2 3">
    <name type="scientific">Cetraspora pellucida</name>
    <dbReference type="NCBI Taxonomy" id="1433469"/>
    <lineage>
        <taxon>Eukaryota</taxon>
        <taxon>Fungi</taxon>
        <taxon>Fungi incertae sedis</taxon>
        <taxon>Mucoromycota</taxon>
        <taxon>Glomeromycotina</taxon>
        <taxon>Glomeromycetes</taxon>
        <taxon>Diversisporales</taxon>
        <taxon>Gigasporaceae</taxon>
        <taxon>Cetraspora</taxon>
    </lineage>
</organism>
<dbReference type="Proteomes" id="UP000789759">
    <property type="component" value="Unassembled WGS sequence"/>
</dbReference>
<dbReference type="OrthoDB" id="10355278at2759"/>
<keyword evidence="3" id="KW-1185">Reference proteome</keyword>